<feature type="domain" description="Leucine-rich repeat-containing N-terminal plant-type" evidence="13">
    <location>
        <begin position="424"/>
        <end position="460"/>
    </location>
</feature>
<feature type="region of interest" description="Disordered" evidence="11">
    <location>
        <begin position="182"/>
        <end position="208"/>
    </location>
</feature>
<keyword evidence="5 12" id="KW-0732">Signal</keyword>
<sequence>MKSKSVTTIIFTLIFSTTLLDPSLSELCNQNDKKVLLQIKKAFNDPYVLTSWHEDTDCCDWYCVTCDPKTHRITALTVITGSLTGPIPTQVGDLHYLENLDLHKQVNLTGPIPPAIAKLKNLKFLRLNWNSLTGSVPDFLSQLTNLTFLDKTRISALIELSFTIAFTPKISLGIRAITAPQMSTDNQSSPQDPAADGGNTTTPANPIPAAANLSFNNLTGPIPASLSKLPNLRSLRLDRNKLTGSIPESFGEFKGEDFYLVLSHNQLSGKIPDLLGKKKDFANIDLSRNKLEGDPNALFGSDKTIQFVDLSRNLLEFNMSKIEFPKSLATLDLNHNKIIGSLPVGLTALDDLRGFNVSYNRLCGKIPVGGNLQSFEDTSYFHNRCLCGAPLQSFMEMKLFTTLILTLLFSTTLFDPALSELCNQNDKKALLQIKKAFNNPYVLTSWHEDTDCCDWYCVKCHPKTHRITSLFVPGGLSGTIPPQIGDLPYLDNLDLHKQINLTGPIPPSITKLRNLQSLRLDGTSISGSVPGFLSQLTNLNYLDLSFNKLTGPIPASLSKLPNLGHLRLDRNRLTGPIPDSFGEFKVKRFYLELSHNQLSGKIPAALGRKKDFAHIDLSWNKLQGDVNSILGSDKMVSHVDLSRNLLEFDMSKVVVPKSLTWLDLNHNKITGSLPLGLAAMGDLQYLNVSYNRLCGRIPVGGKLQKLEATSYVHNLCLCGAPLQRCK</sequence>
<evidence type="ECO:0000256" key="8">
    <source>
        <dbReference type="ARBA" id="ARBA00023136"/>
    </source>
</evidence>
<evidence type="ECO:0000256" key="2">
    <source>
        <dbReference type="ARBA" id="ARBA00004196"/>
    </source>
</evidence>
<dbReference type="AlphaFoldDB" id="A0A7J6I592"/>
<proteinExistence type="inferred from homology"/>
<gene>
    <name evidence="14" type="ORF">G4B88_012291</name>
</gene>
<protein>
    <recommendedName>
        <fullName evidence="13">Leucine-rich repeat-containing N-terminal plant-type domain-containing protein</fullName>
    </recommendedName>
</protein>
<evidence type="ECO:0000256" key="9">
    <source>
        <dbReference type="ARBA" id="ARBA00023180"/>
    </source>
</evidence>
<dbReference type="InterPro" id="IPR013210">
    <property type="entry name" value="LRR_N_plant-typ"/>
</dbReference>
<keyword evidence="3" id="KW-0433">Leucine-rich repeat</keyword>
<reference evidence="14 15" key="1">
    <citation type="journal article" date="2020" name="bioRxiv">
        <title>Sequence and annotation of 42 cannabis genomes reveals extensive copy number variation in cannabinoid synthesis and pathogen resistance genes.</title>
        <authorList>
            <person name="Mckernan K.J."/>
            <person name="Helbert Y."/>
            <person name="Kane L.T."/>
            <person name="Ebling H."/>
            <person name="Zhang L."/>
            <person name="Liu B."/>
            <person name="Eaton Z."/>
            <person name="Mclaughlin S."/>
            <person name="Kingan S."/>
            <person name="Baybayan P."/>
            <person name="Concepcion G."/>
            <person name="Jordan M."/>
            <person name="Riva A."/>
            <person name="Barbazuk W."/>
            <person name="Harkins T."/>
        </authorList>
    </citation>
    <scope>NUCLEOTIDE SEQUENCE [LARGE SCALE GENOMIC DNA]</scope>
    <source>
        <strain evidence="15">cv. Jamaican Lion 4</strain>
        <tissue evidence="14">Leaf</tissue>
    </source>
</reference>
<feature type="compositionally biased region" description="Low complexity" evidence="11">
    <location>
        <begin position="199"/>
        <end position="208"/>
    </location>
</feature>
<evidence type="ECO:0000313" key="14">
    <source>
        <dbReference type="EMBL" id="KAF4402506.1"/>
    </source>
</evidence>
<dbReference type="EMBL" id="JAATIQ010000007">
    <property type="protein sequence ID" value="KAF4402506.1"/>
    <property type="molecule type" value="Genomic_DNA"/>
</dbReference>
<evidence type="ECO:0000256" key="5">
    <source>
        <dbReference type="ARBA" id="ARBA00022729"/>
    </source>
</evidence>
<dbReference type="FunFam" id="3.80.10.10:FF:000095">
    <property type="entry name" value="LRR receptor-like serine/threonine-protein kinase GSO1"/>
    <property type="match status" value="1"/>
</dbReference>
<evidence type="ECO:0000259" key="13">
    <source>
        <dbReference type="Pfam" id="PF08263"/>
    </source>
</evidence>
<feature type="chain" id="PRO_5029669441" description="Leucine-rich repeat-containing N-terminal plant-type domain-containing protein" evidence="12">
    <location>
        <begin position="26"/>
        <end position="726"/>
    </location>
</feature>
<evidence type="ECO:0000256" key="7">
    <source>
        <dbReference type="ARBA" id="ARBA00022989"/>
    </source>
</evidence>
<dbReference type="FunFam" id="3.80.10.10:FF:000041">
    <property type="entry name" value="LRR receptor-like serine/threonine-protein kinase ERECTA"/>
    <property type="match status" value="1"/>
</dbReference>
<dbReference type="InterPro" id="IPR032675">
    <property type="entry name" value="LRR_dom_sf"/>
</dbReference>
<keyword evidence="15" id="KW-1185">Reference proteome</keyword>
<evidence type="ECO:0000256" key="12">
    <source>
        <dbReference type="SAM" id="SignalP"/>
    </source>
</evidence>
<feature type="signal peptide" evidence="12">
    <location>
        <begin position="1"/>
        <end position="25"/>
    </location>
</feature>
<organism evidence="14 15">
    <name type="scientific">Cannabis sativa</name>
    <name type="common">Hemp</name>
    <name type="synonym">Marijuana</name>
    <dbReference type="NCBI Taxonomy" id="3483"/>
    <lineage>
        <taxon>Eukaryota</taxon>
        <taxon>Viridiplantae</taxon>
        <taxon>Streptophyta</taxon>
        <taxon>Embryophyta</taxon>
        <taxon>Tracheophyta</taxon>
        <taxon>Spermatophyta</taxon>
        <taxon>Magnoliopsida</taxon>
        <taxon>eudicotyledons</taxon>
        <taxon>Gunneridae</taxon>
        <taxon>Pentapetalae</taxon>
        <taxon>rosids</taxon>
        <taxon>fabids</taxon>
        <taxon>Rosales</taxon>
        <taxon>Cannabaceae</taxon>
        <taxon>Cannabis</taxon>
    </lineage>
</organism>
<dbReference type="Pfam" id="PF00560">
    <property type="entry name" value="LRR_1"/>
    <property type="match status" value="6"/>
</dbReference>
<evidence type="ECO:0000256" key="10">
    <source>
        <dbReference type="ARBA" id="ARBA00038043"/>
    </source>
</evidence>
<dbReference type="SMR" id="A0A7J6I592"/>
<dbReference type="InterPro" id="IPR001611">
    <property type="entry name" value="Leu-rich_rpt"/>
</dbReference>
<keyword evidence="6" id="KW-0677">Repeat</keyword>
<comment type="subcellular location">
    <subcellularLocation>
        <location evidence="2">Cell envelope</location>
    </subcellularLocation>
    <subcellularLocation>
        <location evidence="1">Membrane</location>
        <topology evidence="1">Single-pass membrane protein</topology>
    </subcellularLocation>
</comment>
<evidence type="ECO:0000313" key="15">
    <source>
        <dbReference type="Proteomes" id="UP000583929"/>
    </source>
</evidence>
<keyword evidence="7" id="KW-1133">Transmembrane helix</keyword>
<feature type="compositionally biased region" description="Polar residues" evidence="11">
    <location>
        <begin position="182"/>
        <end position="191"/>
    </location>
</feature>
<dbReference type="SUPFAM" id="SSF52058">
    <property type="entry name" value="L domain-like"/>
    <property type="match status" value="2"/>
</dbReference>
<dbReference type="PANTHER" id="PTHR48059:SF4">
    <property type="entry name" value="POLYGALACTURONASE INHIBITOR 1-RELATED"/>
    <property type="match status" value="1"/>
</dbReference>
<dbReference type="Proteomes" id="UP000583929">
    <property type="component" value="Unassembled WGS sequence"/>
</dbReference>
<evidence type="ECO:0000256" key="11">
    <source>
        <dbReference type="SAM" id="MobiDB-lite"/>
    </source>
</evidence>
<evidence type="ECO:0000256" key="4">
    <source>
        <dbReference type="ARBA" id="ARBA00022692"/>
    </source>
</evidence>
<feature type="domain" description="Leucine-rich repeat-containing N-terminal plant-type" evidence="13">
    <location>
        <begin position="30"/>
        <end position="67"/>
    </location>
</feature>
<dbReference type="InterPro" id="IPR003591">
    <property type="entry name" value="Leu-rich_rpt_typical-subtyp"/>
</dbReference>
<dbReference type="Gene3D" id="3.80.10.10">
    <property type="entry name" value="Ribonuclease Inhibitor"/>
    <property type="match status" value="2"/>
</dbReference>
<dbReference type="InterPro" id="IPR051848">
    <property type="entry name" value="PGIP"/>
</dbReference>
<dbReference type="SMART" id="SM00369">
    <property type="entry name" value="LRR_TYP"/>
    <property type="match status" value="5"/>
</dbReference>
<comment type="caution">
    <text evidence="14">The sequence shown here is derived from an EMBL/GenBank/DDBJ whole genome shotgun (WGS) entry which is preliminary data.</text>
</comment>
<evidence type="ECO:0000256" key="3">
    <source>
        <dbReference type="ARBA" id="ARBA00022614"/>
    </source>
</evidence>
<dbReference type="PANTHER" id="PTHR48059">
    <property type="entry name" value="POLYGALACTURONASE INHIBITOR 1"/>
    <property type="match status" value="1"/>
</dbReference>
<keyword evidence="9" id="KW-0325">Glycoprotein</keyword>
<evidence type="ECO:0000256" key="1">
    <source>
        <dbReference type="ARBA" id="ARBA00004167"/>
    </source>
</evidence>
<dbReference type="FunFam" id="3.80.10.10:FF:000129">
    <property type="entry name" value="Leucine-rich repeat receptor-like kinase"/>
    <property type="match status" value="1"/>
</dbReference>
<dbReference type="GO" id="GO:0016020">
    <property type="term" value="C:membrane"/>
    <property type="evidence" value="ECO:0007669"/>
    <property type="project" value="UniProtKB-SubCell"/>
</dbReference>
<accession>A0A7J6I592</accession>
<comment type="similarity">
    <text evidence="10">Belongs to the polygalacturonase-inhibiting protein family.</text>
</comment>
<name>A0A7J6I592_CANSA</name>
<dbReference type="Pfam" id="PF13855">
    <property type="entry name" value="LRR_8"/>
    <property type="match status" value="1"/>
</dbReference>
<dbReference type="Pfam" id="PF08263">
    <property type="entry name" value="LRRNT_2"/>
    <property type="match status" value="2"/>
</dbReference>
<evidence type="ECO:0000256" key="6">
    <source>
        <dbReference type="ARBA" id="ARBA00022737"/>
    </source>
</evidence>
<keyword evidence="4" id="KW-0812">Transmembrane</keyword>
<keyword evidence="8" id="KW-0472">Membrane</keyword>